<feature type="region of interest" description="Disordered" evidence="1">
    <location>
        <begin position="33"/>
        <end position="82"/>
    </location>
</feature>
<feature type="compositionally biased region" description="Basic and acidic residues" evidence="1">
    <location>
        <begin position="216"/>
        <end position="227"/>
    </location>
</feature>
<feature type="region of interest" description="Disordered" evidence="1">
    <location>
        <begin position="127"/>
        <end position="169"/>
    </location>
</feature>
<reference evidence="2 3" key="1">
    <citation type="submission" date="2008-07" db="EMBL/GenBank/DDBJ databases">
        <authorList>
            <person name="El-Sayed N."/>
            <person name="Caler E."/>
            <person name="Inman J."/>
            <person name="Amedeo P."/>
            <person name="Hass B."/>
            <person name="Wortman J."/>
        </authorList>
    </citation>
    <scope>NUCLEOTIDE SEQUENCE [LARGE SCALE GENOMIC DNA]</scope>
    <source>
        <strain evidence="3">ATCC 50983 / TXsc</strain>
    </source>
</reference>
<dbReference type="OrthoDB" id="10559344at2759"/>
<protein>
    <submittedName>
        <fullName evidence="2">Uncharacterized protein</fullName>
    </submittedName>
</protein>
<dbReference type="InParanoid" id="C5LNY8"/>
<dbReference type="AlphaFoldDB" id="C5LNY8"/>
<proteinExistence type="predicted"/>
<dbReference type="GeneID" id="9040101"/>
<name>C5LNY8_PERM5</name>
<keyword evidence="3" id="KW-1185">Reference proteome</keyword>
<dbReference type="RefSeq" id="XP_002768852.1">
    <property type="nucleotide sequence ID" value="XM_002768806.1"/>
</dbReference>
<dbReference type="Proteomes" id="UP000007800">
    <property type="component" value="Unassembled WGS sequence"/>
</dbReference>
<feature type="region of interest" description="Disordered" evidence="1">
    <location>
        <begin position="213"/>
        <end position="261"/>
    </location>
</feature>
<gene>
    <name evidence="2" type="ORF">Pmar_PMAR000260</name>
</gene>
<sequence>MASSSADSPEVIELGDLASIGAFGEKGESVIEYPRISSSSTRRGSGAATSGPGLRRSQPDLIDVHQTPPIPEEGNQQGGGFTDLLARNWQSATGWVWQSPTVNTTETGGRLIDGGGAERSIMNMEPPPSVGEQSSSHHGLDIGATSHSLSPPVVMDRKRRVSTASSRQEAGRVLRDDFLASVEVVPPTLIDVGEAAPAKEVSENREGIMGGIMDWWAREEKDKPTSDDHDDDSQSKLNAEEVAAEEEDVDPPDPHNTASGQ</sequence>
<feature type="compositionally biased region" description="Low complexity" evidence="1">
    <location>
        <begin position="37"/>
        <end position="50"/>
    </location>
</feature>
<dbReference type="EMBL" id="GG683913">
    <property type="protein sequence ID" value="EER01570.1"/>
    <property type="molecule type" value="Genomic_DNA"/>
</dbReference>
<evidence type="ECO:0000256" key="1">
    <source>
        <dbReference type="SAM" id="MobiDB-lite"/>
    </source>
</evidence>
<evidence type="ECO:0000313" key="2">
    <source>
        <dbReference type="EMBL" id="EER01570.1"/>
    </source>
</evidence>
<evidence type="ECO:0000313" key="3">
    <source>
        <dbReference type="Proteomes" id="UP000007800"/>
    </source>
</evidence>
<accession>C5LNY8</accession>
<feature type="compositionally biased region" description="Acidic residues" evidence="1">
    <location>
        <begin position="242"/>
        <end position="251"/>
    </location>
</feature>
<organism evidence="3">
    <name type="scientific">Perkinsus marinus (strain ATCC 50983 / TXsc)</name>
    <dbReference type="NCBI Taxonomy" id="423536"/>
    <lineage>
        <taxon>Eukaryota</taxon>
        <taxon>Sar</taxon>
        <taxon>Alveolata</taxon>
        <taxon>Perkinsozoa</taxon>
        <taxon>Perkinsea</taxon>
        <taxon>Perkinsida</taxon>
        <taxon>Perkinsidae</taxon>
        <taxon>Perkinsus</taxon>
    </lineage>
</organism>